<dbReference type="InterPro" id="IPR016181">
    <property type="entry name" value="Acyl_CoA_acyltransferase"/>
</dbReference>
<feature type="domain" description="N-acetyltransferase" evidence="1">
    <location>
        <begin position="17"/>
        <end position="217"/>
    </location>
</feature>
<reference evidence="2 3" key="1">
    <citation type="submission" date="2024-04" db="EMBL/GenBank/DDBJ databases">
        <title>Tritrichomonas musculus Genome.</title>
        <authorList>
            <person name="Alves-Ferreira E."/>
            <person name="Grigg M."/>
            <person name="Lorenzi H."/>
            <person name="Galac M."/>
        </authorList>
    </citation>
    <scope>NUCLEOTIDE SEQUENCE [LARGE SCALE GENOMIC DNA]</scope>
    <source>
        <strain evidence="2 3">EAF2021</strain>
    </source>
</reference>
<dbReference type="Proteomes" id="UP001470230">
    <property type="component" value="Unassembled WGS sequence"/>
</dbReference>
<evidence type="ECO:0000313" key="2">
    <source>
        <dbReference type="EMBL" id="KAK8898187.1"/>
    </source>
</evidence>
<dbReference type="EMBL" id="JAPFFF010000001">
    <property type="protein sequence ID" value="KAK8898187.1"/>
    <property type="molecule type" value="Genomic_DNA"/>
</dbReference>
<dbReference type="Pfam" id="PF13508">
    <property type="entry name" value="Acetyltransf_7"/>
    <property type="match status" value="1"/>
</dbReference>
<proteinExistence type="predicted"/>
<evidence type="ECO:0000313" key="3">
    <source>
        <dbReference type="Proteomes" id="UP001470230"/>
    </source>
</evidence>
<dbReference type="SUPFAM" id="SSF55729">
    <property type="entry name" value="Acyl-CoA N-acyltransferases (Nat)"/>
    <property type="match status" value="1"/>
</dbReference>
<evidence type="ECO:0000259" key="1">
    <source>
        <dbReference type="PROSITE" id="PS51186"/>
    </source>
</evidence>
<dbReference type="CDD" id="cd04301">
    <property type="entry name" value="NAT_SF"/>
    <property type="match status" value="1"/>
</dbReference>
<dbReference type="PROSITE" id="PS51186">
    <property type="entry name" value="GNAT"/>
    <property type="match status" value="1"/>
</dbReference>
<gene>
    <name evidence="2" type="ORF">M9Y10_000461</name>
</gene>
<organism evidence="2 3">
    <name type="scientific">Tritrichomonas musculus</name>
    <dbReference type="NCBI Taxonomy" id="1915356"/>
    <lineage>
        <taxon>Eukaryota</taxon>
        <taxon>Metamonada</taxon>
        <taxon>Parabasalia</taxon>
        <taxon>Tritrichomonadida</taxon>
        <taxon>Tritrichomonadidae</taxon>
        <taxon>Tritrichomonas</taxon>
    </lineage>
</organism>
<name>A0ABR2L606_9EUKA</name>
<dbReference type="InterPro" id="IPR052523">
    <property type="entry name" value="Trichothecene_AcTrans"/>
</dbReference>
<accession>A0ABR2L606</accession>
<sequence>MLKPYSKADAIRHLKKYGLYIMKPTDIDRFVSCGVQAFDGYELYKYFFHGKDYVKKISLALEMVIKVTGEKGLLYADSEEVNGFAQWVPPGFSGNTLWSYIQSGLWKYLFMTDFIGSVQRMDLTDRYAFKKKTEITQDQDVFLYNLAVKPSMRGRGIAKRLVQPMLEYASTINRPCYLETYDTSNITIYKRIGYQKLQDSKVPGTFLTHYPFIYKVH</sequence>
<dbReference type="PANTHER" id="PTHR42791:SF1">
    <property type="entry name" value="N-ACETYLTRANSFERASE DOMAIN-CONTAINING PROTEIN"/>
    <property type="match status" value="1"/>
</dbReference>
<comment type="caution">
    <text evidence="2">The sequence shown here is derived from an EMBL/GenBank/DDBJ whole genome shotgun (WGS) entry which is preliminary data.</text>
</comment>
<dbReference type="PANTHER" id="PTHR42791">
    <property type="entry name" value="GNAT FAMILY ACETYLTRANSFERASE"/>
    <property type="match status" value="1"/>
</dbReference>
<protein>
    <recommendedName>
        <fullName evidence="1">N-acetyltransferase domain-containing protein</fullName>
    </recommendedName>
</protein>
<dbReference type="Gene3D" id="3.40.630.30">
    <property type="match status" value="1"/>
</dbReference>
<dbReference type="InterPro" id="IPR000182">
    <property type="entry name" value="GNAT_dom"/>
</dbReference>
<keyword evidence="3" id="KW-1185">Reference proteome</keyword>